<organism evidence="2 3">
    <name type="scientific">Ditylenchus destructor</name>
    <dbReference type="NCBI Taxonomy" id="166010"/>
    <lineage>
        <taxon>Eukaryota</taxon>
        <taxon>Metazoa</taxon>
        <taxon>Ecdysozoa</taxon>
        <taxon>Nematoda</taxon>
        <taxon>Chromadorea</taxon>
        <taxon>Rhabditida</taxon>
        <taxon>Tylenchina</taxon>
        <taxon>Tylenchomorpha</taxon>
        <taxon>Sphaerularioidea</taxon>
        <taxon>Anguinidae</taxon>
        <taxon>Anguininae</taxon>
        <taxon>Ditylenchus</taxon>
    </lineage>
</organism>
<keyword evidence="1" id="KW-0812">Transmembrane</keyword>
<protein>
    <submittedName>
        <fullName evidence="2">Uncharacterized protein</fullName>
    </submittedName>
</protein>
<dbReference type="EMBL" id="JAKKPZ010000112">
    <property type="protein sequence ID" value="KAI1701749.1"/>
    <property type="molecule type" value="Genomic_DNA"/>
</dbReference>
<proteinExistence type="predicted"/>
<keyword evidence="3" id="KW-1185">Reference proteome</keyword>
<feature type="transmembrane region" description="Helical" evidence="1">
    <location>
        <begin position="12"/>
        <end position="35"/>
    </location>
</feature>
<keyword evidence="1" id="KW-1133">Transmembrane helix</keyword>
<name>A0AAD4MU25_9BILA</name>
<comment type="caution">
    <text evidence="2">The sequence shown here is derived from an EMBL/GenBank/DDBJ whole genome shotgun (WGS) entry which is preliminary data.</text>
</comment>
<dbReference type="AlphaFoldDB" id="A0AAD4MU25"/>
<accession>A0AAD4MU25</accession>
<gene>
    <name evidence="2" type="ORF">DdX_15922</name>
</gene>
<reference evidence="2" key="1">
    <citation type="submission" date="2022-01" db="EMBL/GenBank/DDBJ databases">
        <title>Genome Sequence Resource for Two Populations of Ditylenchus destructor, the Migratory Endoparasitic Phytonematode.</title>
        <authorList>
            <person name="Zhang H."/>
            <person name="Lin R."/>
            <person name="Xie B."/>
        </authorList>
    </citation>
    <scope>NUCLEOTIDE SEQUENCE</scope>
    <source>
        <strain evidence="2">BazhouSP</strain>
    </source>
</reference>
<evidence type="ECO:0000313" key="3">
    <source>
        <dbReference type="Proteomes" id="UP001201812"/>
    </source>
</evidence>
<evidence type="ECO:0000256" key="1">
    <source>
        <dbReference type="SAM" id="Phobius"/>
    </source>
</evidence>
<evidence type="ECO:0000313" key="2">
    <source>
        <dbReference type="EMBL" id="KAI1701749.1"/>
    </source>
</evidence>
<dbReference type="Proteomes" id="UP001201812">
    <property type="component" value="Unassembled WGS sequence"/>
</dbReference>
<sequence length="115" mass="13538">MMSSLGPYTRKLIIFGALYIDAAMISGYGITYYIARNDVEFRETLARKVPRIFDYLNRTEKYFYGTEFSDYEKIKEKALIPEEAQKCSGDELYNFSRIKRRISSRLASEGKEDEW</sequence>
<keyword evidence="1" id="KW-0472">Membrane</keyword>